<sequence length="505" mass="55348">MGWAGVNQPLCTNGGKGGAMFLSSALCLQHISQICQIANRGLTKTCICALPMVRLSFQQRILCCSSHCVSLRRHKALGMESPLQTVDWGHLPFAVLDNVRERLGKSRKRQSAMVACARLVNRHWCYWAAESEVVLNLSGSLPLELMVHIAMKRFTRVVGLLVNGSVPMGGDMPGNHLSCLEKLTHLRQLKVVGSSSLTQDSLGHVAHLRRLKRLTLQGCGGVSQGCLSHLVCLTALETLDLDTCANLLDNSLEHVGQLTSLKRLSLIGCTKVTDAGLAHIGSLTGLEWLAVYRCQGVSDSSLQQVGSLTALRTFHFGRCPRAQRFLADISKCKALESMILSGFDSLCLEDLMHVASLRGLRQLTIHMCPGVSDDGLQCIAGLTALKRLVLQGCAEITDAGLAHISSLPILERLTLYMCQKLTDHGLHHIGRLTTLRRLRLDRCPRITDKALAHMGRWKTLESLELRACGGITNKGLEQSQNMRSLVRLKVDWCEKVGIYVSAVRC</sequence>
<accession>A0A8S1JBS7</accession>
<dbReference type="SMART" id="SM00367">
    <property type="entry name" value="LRR_CC"/>
    <property type="match status" value="9"/>
</dbReference>
<dbReference type="GO" id="GO:0005930">
    <property type="term" value="C:axoneme"/>
    <property type="evidence" value="ECO:0007669"/>
    <property type="project" value="UniProtKB-SubCell"/>
</dbReference>
<protein>
    <submittedName>
        <fullName evidence="5">Uncharacterized protein</fullName>
    </submittedName>
</protein>
<dbReference type="InterPro" id="IPR057207">
    <property type="entry name" value="FBXL15_LRR"/>
</dbReference>
<dbReference type="SUPFAM" id="SSF52047">
    <property type="entry name" value="RNI-like"/>
    <property type="match status" value="2"/>
</dbReference>
<evidence type="ECO:0000256" key="1">
    <source>
        <dbReference type="ARBA" id="ARBA00004430"/>
    </source>
</evidence>
<dbReference type="PANTHER" id="PTHR13318">
    <property type="entry name" value="PARTNER OF PAIRED, ISOFORM B-RELATED"/>
    <property type="match status" value="1"/>
</dbReference>
<dbReference type="InterPro" id="IPR055414">
    <property type="entry name" value="LRR_R13L4/SHOC2-like"/>
</dbReference>
<dbReference type="InterPro" id="IPR006553">
    <property type="entry name" value="Leu-rich_rpt_Cys-con_subtyp"/>
</dbReference>
<dbReference type="GO" id="GO:0031146">
    <property type="term" value="P:SCF-dependent proteasomal ubiquitin-dependent protein catabolic process"/>
    <property type="evidence" value="ECO:0007669"/>
    <property type="project" value="TreeGrafter"/>
</dbReference>
<evidence type="ECO:0000313" key="6">
    <source>
        <dbReference type="Proteomes" id="UP000708148"/>
    </source>
</evidence>
<comment type="caution">
    <text evidence="5">The sequence shown here is derived from an EMBL/GenBank/DDBJ whole genome shotgun (WGS) entry which is preliminary data.</text>
</comment>
<comment type="subcellular location">
    <subcellularLocation>
        <location evidence="1">Cytoplasm</location>
        <location evidence="1">Cytoskeleton</location>
        <location evidence="1">Cilium axoneme</location>
    </subcellularLocation>
</comment>
<organism evidence="5 6">
    <name type="scientific">Ostreobium quekettii</name>
    <dbReference type="NCBI Taxonomy" id="121088"/>
    <lineage>
        <taxon>Eukaryota</taxon>
        <taxon>Viridiplantae</taxon>
        <taxon>Chlorophyta</taxon>
        <taxon>core chlorophytes</taxon>
        <taxon>Ulvophyceae</taxon>
        <taxon>TCBD clade</taxon>
        <taxon>Bryopsidales</taxon>
        <taxon>Ostreobineae</taxon>
        <taxon>Ostreobiaceae</taxon>
        <taxon>Ostreobium</taxon>
    </lineage>
</organism>
<dbReference type="AlphaFoldDB" id="A0A8S1JBS7"/>
<evidence type="ECO:0000259" key="4">
    <source>
        <dbReference type="Pfam" id="PF25372"/>
    </source>
</evidence>
<dbReference type="Pfam" id="PF25372">
    <property type="entry name" value="DUF7885"/>
    <property type="match status" value="1"/>
</dbReference>
<gene>
    <name evidence="5" type="ORF">OSTQU699_LOCUS9893</name>
</gene>
<feature type="domain" description="Disease resistance R13L4/SHOC-2-like LRR" evidence="3">
    <location>
        <begin position="174"/>
        <end position="393"/>
    </location>
</feature>
<reference evidence="5" key="1">
    <citation type="submission" date="2020-12" db="EMBL/GenBank/DDBJ databases">
        <authorList>
            <person name="Iha C."/>
        </authorList>
    </citation>
    <scope>NUCLEOTIDE SEQUENCE</scope>
</reference>
<dbReference type="Pfam" id="PF23598">
    <property type="entry name" value="LRR_14"/>
    <property type="match status" value="1"/>
</dbReference>
<keyword evidence="2" id="KW-0677">Repeat</keyword>
<evidence type="ECO:0000313" key="5">
    <source>
        <dbReference type="EMBL" id="CAD7704538.1"/>
    </source>
</evidence>
<dbReference type="OrthoDB" id="120976at2759"/>
<dbReference type="InterPro" id="IPR032675">
    <property type="entry name" value="LRR_dom_sf"/>
</dbReference>
<name>A0A8S1JBS7_9CHLO</name>
<keyword evidence="6" id="KW-1185">Reference proteome</keyword>
<proteinExistence type="predicted"/>
<dbReference type="GO" id="GO:0019005">
    <property type="term" value="C:SCF ubiquitin ligase complex"/>
    <property type="evidence" value="ECO:0007669"/>
    <property type="project" value="TreeGrafter"/>
</dbReference>
<evidence type="ECO:0000256" key="2">
    <source>
        <dbReference type="ARBA" id="ARBA00022737"/>
    </source>
</evidence>
<dbReference type="EMBL" id="CAJHUC010002923">
    <property type="protein sequence ID" value="CAD7704538.1"/>
    <property type="molecule type" value="Genomic_DNA"/>
</dbReference>
<evidence type="ECO:0000259" key="3">
    <source>
        <dbReference type="Pfam" id="PF23598"/>
    </source>
</evidence>
<dbReference type="Gene3D" id="3.80.10.10">
    <property type="entry name" value="Ribonuclease Inhibitor"/>
    <property type="match status" value="4"/>
</dbReference>
<feature type="domain" description="F-box/LRR-repeat protein 15-like leucin rich repeat" evidence="4">
    <location>
        <begin position="404"/>
        <end position="478"/>
    </location>
</feature>
<dbReference type="Proteomes" id="UP000708148">
    <property type="component" value="Unassembled WGS sequence"/>
</dbReference>